<protein>
    <submittedName>
        <fullName evidence="7">Cytosine permease</fullName>
    </submittedName>
</protein>
<feature type="transmembrane region" description="Helical" evidence="6">
    <location>
        <begin position="240"/>
        <end position="262"/>
    </location>
</feature>
<dbReference type="OrthoDB" id="9780088at2"/>
<dbReference type="InterPro" id="IPR030191">
    <property type="entry name" value="CodB"/>
</dbReference>
<dbReference type="PANTHER" id="PTHR30569">
    <property type="entry name" value="CYTOSINE TRANSPORTER CODB"/>
    <property type="match status" value="1"/>
</dbReference>
<accession>A0A1V2R5F5</accession>
<feature type="transmembrane region" description="Helical" evidence="6">
    <location>
        <begin position="144"/>
        <end position="164"/>
    </location>
</feature>
<dbReference type="EMBL" id="MPUJ01000004">
    <property type="protein sequence ID" value="ONK07679.1"/>
    <property type="molecule type" value="Genomic_DNA"/>
</dbReference>
<evidence type="ECO:0000313" key="7">
    <source>
        <dbReference type="EMBL" id="ONK07679.1"/>
    </source>
</evidence>
<evidence type="ECO:0000313" key="8">
    <source>
        <dbReference type="Proteomes" id="UP000189286"/>
    </source>
</evidence>
<feature type="transmembrane region" description="Helical" evidence="6">
    <location>
        <begin position="171"/>
        <end position="191"/>
    </location>
</feature>
<feature type="transmembrane region" description="Helical" evidence="6">
    <location>
        <begin position="274"/>
        <end position="293"/>
    </location>
</feature>
<dbReference type="GO" id="GO:0015209">
    <property type="term" value="F:cytosine transmembrane transporter activity"/>
    <property type="evidence" value="ECO:0007669"/>
    <property type="project" value="InterPro"/>
</dbReference>
<proteinExistence type="inferred from homology"/>
<evidence type="ECO:0000256" key="5">
    <source>
        <dbReference type="ARBA" id="ARBA00023136"/>
    </source>
</evidence>
<evidence type="ECO:0000256" key="2">
    <source>
        <dbReference type="ARBA" id="ARBA00008974"/>
    </source>
</evidence>
<keyword evidence="4 6" id="KW-1133">Transmembrane helix</keyword>
<evidence type="ECO:0000256" key="4">
    <source>
        <dbReference type="ARBA" id="ARBA00022989"/>
    </source>
</evidence>
<dbReference type="Gene3D" id="1.10.4160.10">
    <property type="entry name" value="Hydantoin permease"/>
    <property type="match status" value="1"/>
</dbReference>
<gene>
    <name evidence="7" type="ORF">BSK71_08375</name>
</gene>
<evidence type="ECO:0000256" key="1">
    <source>
        <dbReference type="ARBA" id="ARBA00004141"/>
    </source>
</evidence>
<dbReference type="RefSeq" id="WP_039357884.1">
    <property type="nucleotide sequence ID" value="NZ_JAXHOY010000007.1"/>
</dbReference>
<evidence type="ECO:0000256" key="3">
    <source>
        <dbReference type="ARBA" id="ARBA00022692"/>
    </source>
</evidence>
<feature type="transmembrane region" description="Helical" evidence="6">
    <location>
        <begin position="62"/>
        <end position="84"/>
    </location>
</feature>
<dbReference type="GO" id="GO:0005886">
    <property type="term" value="C:plasma membrane"/>
    <property type="evidence" value="ECO:0007669"/>
    <property type="project" value="TreeGrafter"/>
</dbReference>
<comment type="subcellular location">
    <subcellularLocation>
        <location evidence="1">Membrane</location>
        <topology evidence="1">Multi-pass membrane protein</topology>
    </subcellularLocation>
</comment>
<feature type="transmembrane region" description="Helical" evidence="6">
    <location>
        <begin position="105"/>
        <end position="124"/>
    </location>
</feature>
<feature type="transmembrane region" description="Helical" evidence="6">
    <location>
        <begin position="33"/>
        <end position="56"/>
    </location>
</feature>
<feature type="transmembrane region" description="Helical" evidence="6">
    <location>
        <begin position="404"/>
        <end position="426"/>
    </location>
</feature>
<dbReference type="InterPro" id="IPR001248">
    <property type="entry name" value="Pur-cyt_permease"/>
</dbReference>
<dbReference type="Proteomes" id="UP000189286">
    <property type="component" value="Unassembled WGS sequence"/>
</dbReference>
<dbReference type="PANTHER" id="PTHR30569:SF0">
    <property type="entry name" value="CYTOSINE PERMEASE"/>
    <property type="match status" value="1"/>
</dbReference>
<evidence type="ECO:0000256" key="6">
    <source>
        <dbReference type="SAM" id="Phobius"/>
    </source>
</evidence>
<dbReference type="AlphaFoldDB" id="A0A1V2R5F5"/>
<organism evidence="7 8">
    <name type="scientific">Pectobacterium actinidiae</name>
    <dbReference type="NCBI Taxonomy" id="1507808"/>
    <lineage>
        <taxon>Bacteria</taxon>
        <taxon>Pseudomonadati</taxon>
        <taxon>Pseudomonadota</taxon>
        <taxon>Gammaproteobacteria</taxon>
        <taxon>Enterobacterales</taxon>
        <taxon>Pectobacteriaceae</taxon>
        <taxon>Pectobacterium</taxon>
    </lineage>
</organism>
<feature type="transmembrane region" description="Helical" evidence="6">
    <location>
        <begin position="376"/>
        <end position="398"/>
    </location>
</feature>
<reference evidence="8" key="1">
    <citation type="submission" date="2016-11" db="EMBL/GenBank/DDBJ databases">
        <authorList>
            <person name="Panda P."/>
            <person name="Visnovsky S."/>
            <person name="Pitman A."/>
        </authorList>
    </citation>
    <scope>NUCLEOTIDE SEQUENCE [LARGE SCALE GENOMIC DNA]</scope>
    <source>
        <strain evidence="8">ICMP 9972</strain>
    </source>
</reference>
<feature type="transmembrane region" description="Helical" evidence="6">
    <location>
        <begin position="314"/>
        <end position="336"/>
    </location>
</feature>
<name>A0A1V2R5F5_9GAMM</name>
<sequence length="443" mass="47361">MSQGNAVPEKEQQERQIYDYEYEPVPAEARKSWYVIALIWLAIGIDISGLFLGSFLSSGLSFSQAVSATLIGSALLGVLAALCANVGYGCGLSTTLLSISVFGRLGGKVIGVFSAVSLVGWFAFQLDFFGVMLQKALSHYQLEPGRFFILLFGMALMASTAIWGVRALGKLSALSVPLMLILIVSGIYLAASGHSSPTDVVIKNPISLGSAISYVVSIWIVAASIMSPDIARYSRTRKDAILGSGLGFLLGNSATILVALILTHMVGSDDLVEIFFTIGLGVSAIVILIFAQWTTNSSNLISASLGLSVVVRAISRPILVVLMAFAGLLLAYNGMINNFTQFLSLLGVLISPIAGVYLAEYYFFDSSRLKQDASQPPLLNICASIAWLCGSSVSLLTATDFFDLFTITSVSTLDGIIISLVMYIVMRKMFPQLVESSHPHSKP</sequence>
<feature type="transmembrane region" description="Helical" evidence="6">
    <location>
        <begin position="211"/>
        <end position="228"/>
    </location>
</feature>
<comment type="similarity">
    <text evidence="2">Belongs to the purine-cytosine permease (2.A.39) family.</text>
</comment>
<keyword evidence="5 6" id="KW-0472">Membrane</keyword>
<dbReference type="Pfam" id="PF02133">
    <property type="entry name" value="Transp_cyt_pur"/>
    <property type="match status" value="1"/>
</dbReference>
<keyword evidence="3 6" id="KW-0812">Transmembrane</keyword>
<feature type="transmembrane region" description="Helical" evidence="6">
    <location>
        <begin position="342"/>
        <end position="364"/>
    </location>
</feature>
<comment type="caution">
    <text evidence="7">The sequence shown here is derived from an EMBL/GenBank/DDBJ whole genome shotgun (WGS) entry which is preliminary data.</text>
</comment>